<dbReference type="Proteomes" id="UP000590647">
    <property type="component" value="Unassembled WGS sequence"/>
</dbReference>
<feature type="compositionally biased region" description="Polar residues" evidence="1">
    <location>
        <begin position="28"/>
        <end position="37"/>
    </location>
</feature>
<comment type="caution">
    <text evidence="2">The sequence shown here is derived from an EMBL/GenBank/DDBJ whole genome shotgun (WGS) entry which is preliminary data.</text>
</comment>
<proteinExistence type="predicted"/>
<organism evidence="2 3">
    <name type="scientific">Streptomyces caelestis</name>
    <dbReference type="NCBI Taxonomy" id="36816"/>
    <lineage>
        <taxon>Bacteria</taxon>
        <taxon>Bacillati</taxon>
        <taxon>Actinomycetota</taxon>
        <taxon>Actinomycetes</taxon>
        <taxon>Kitasatosporales</taxon>
        <taxon>Streptomycetaceae</taxon>
        <taxon>Streptomyces</taxon>
    </lineage>
</organism>
<keyword evidence="3" id="KW-1185">Reference proteome</keyword>
<sequence>MMPVREPPPNGVTRLTDQDHARRCKSPAKNTIQNTSRAPGRTPRLGAGVYVTTASGQASARRDRDSRSSVFAVRFQRSFTAVHSMT</sequence>
<name>A0A7W9LUL1_9ACTN</name>
<evidence type="ECO:0000313" key="3">
    <source>
        <dbReference type="Proteomes" id="UP000590647"/>
    </source>
</evidence>
<accession>A0A7W9LUL1</accession>
<feature type="compositionally biased region" description="Pro residues" evidence="1">
    <location>
        <begin position="1"/>
        <end position="10"/>
    </location>
</feature>
<evidence type="ECO:0000256" key="1">
    <source>
        <dbReference type="SAM" id="MobiDB-lite"/>
    </source>
</evidence>
<feature type="region of interest" description="Disordered" evidence="1">
    <location>
        <begin position="1"/>
        <end position="46"/>
    </location>
</feature>
<dbReference type="AlphaFoldDB" id="A0A7W9LUL1"/>
<gene>
    <name evidence="2" type="ORF">HDA41_004834</name>
</gene>
<dbReference type="EMBL" id="JACHNE010000001">
    <property type="protein sequence ID" value="MBB5796870.1"/>
    <property type="molecule type" value="Genomic_DNA"/>
</dbReference>
<reference evidence="2 3" key="1">
    <citation type="submission" date="2020-08" db="EMBL/GenBank/DDBJ databases">
        <title>Sequencing the genomes of 1000 actinobacteria strains.</title>
        <authorList>
            <person name="Klenk H.-P."/>
        </authorList>
    </citation>
    <scope>NUCLEOTIDE SEQUENCE [LARGE SCALE GENOMIC DNA]</scope>
    <source>
        <strain evidence="2 3">DSM 40084</strain>
    </source>
</reference>
<protein>
    <submittedName>
        <fullName evidence="2">Uncharacterized protein</fullName>
    </submittedName>
</protein>
<evidence type="ECO:0000313" key="2">
    <source>
        <dbReference type="EMBL" id="MBB5796870.1"/>
    </source>
</evidence>